<comment type="similarity">
    <text evidence="3 14">Belongs to the AlaDH/PNT family.</text>
</comment>
<keyword evidence="11" id="KW-1015">Disulfide bond</keyword>
<dbReference type="Gene3D" id="3.40.50.720">
    <property type="entry name" value="NAD(P)-binding Rossmann-like Domain"/>
    <property type="match status" value="1"/>
</dbReference>
<reference evidence="20" key="1">
    <citation type="submission" date="2023-11" db="EMBL/GenBank/DDBJ databases">
        <authorList>
            <person name="Alioto T."/>
            <person name="Alioto T."/>
            <person name="Gomez Garrido J."/>
        </authorList>
    </citation>
    <scope>NUCLEOTIDE SEQUENCE</scope>
</reference>
<dbReference type="GO" id="GO:0019878">
    <property type="term" value="P:lysine biosynthetic process via aminoadipic acid"/>
    <property type="evidence" value="ECO:0007669"/>
    <property type="project" value="TreeGrafter"/>
</dbReference>
<keyword evidence="21" id="KW-1185">Reference proteome</keyword>
<dbReference type="GO" id="GO:0005737">
    <property type="term" value="C:cytoplasm"/>
    <property type="evidence" value="ECO:0007669"/>
    <property type="project" value="TreeGrafter"/>
</dbReference>
<evidence type="ECO:0000256" key="1">
    <source>
        <dbReference type="ARBA" id="ARBA00004078"/>
    </source>
</evidence>
<keyword evidence="9 14" id="KW-0520">NAD</keyword>
<feature type="active site" description="Proton donor" evidence="15">
    <location>
        <position position="95"/>
    </location>
</feature>
<feature type="disulfide bond" evidence="17">
    <location>
        <begin position="204"/>
        <end position="247"/>
    </location>
</feature>
<keyword evidence="7 14" id="KW-0028">Amino-acid biosynthesis</keyword>
<dbReference type="EMBL" id="CAVMBE010000025">
    <property type="protein sequence ID" value="CAK4015085.1"/>
    <property type="molecule type" value="Genomic_DNA"/>
</dbReference>
<feature type="binding site" evidence="16">
    <location>
        <position position="276"/>
    </location>
    <ligand>
        <name>NAD(+)</name>
        <dbReference type="ChEBI" id="CHEBI:57540"/>
    </ligand>
</feature>
<evidence type="ECO:0000256" key="11">
    <source>
        <dbReference type="ARBA" id="ARBA00023157"/>
    </source>
</evidence>
<protein>
    <recommendedName>
        <fullName evidence="6 14">Saccharopine dehydrogenase [NAD(+), L-lysine-forming]</fullName>
        <shortName evidence="14">SDH</shortName>
        <ecNumber evidence="5 14">1.5.1.7</ecNumber>
    </recommendedName>
    <alternativeName>
        <fullName evidence="12 14">Lysine--2-oxoglutarate reductase</fullName>
    </alternativeName>
</protein>
<evidence type="ECO:0000256" key="2">
    <source>
        <dbReference type="ARBA" id="ARBA00004884"/>
    </source>
</evidence>
<evidence type="ECO:0000256" key="7">
    <source>
        <dbReference type="ARBA" id="ARBA00022605"/>
    </source>
</evidence>
<evidence type="ECO:0000256" key="8">
    <source>
        <dbReference type="ARBA" id="ARBA00023002"/>
    </source>
</evidence>
<dbReference type="FunFam" id="3.40.50.720:FF:000627">
    <property type="entry name" value="Saccharopine dehydrogenase [NAD(+), L-lysine-forming]"/>
    <property type="match status" value="1"/>
</dbReference>
<dbReference type="InterPro" id="IPR036291">
    <property type="entry name" value="NAD(P)-bd_dom_sf"/>
</dbReference>
<gene>
    <name evidence="20" type="ORF">LECACI_7A004553</name>
</gene>
<comment type="subunit">
    <text evidence="4">Monomer.</text>
</comment>
<evidence type="ECO:0000256" key="13">
    <source>
        <dbReference type="ARBA" id="ARBA00047860"/>
    </source>
</evidence>
<feature type="binding site" evidence="16">
    <location>
        <position position="129"/>
    </location>
    <ligand>
        <name>NAD(+)</name>
        <dbReference type="ChEBI" id="CHEBI:57540"/>
    </ligand>
</feature>
<organism evidence="20 21">
    <name type="scientific">Lecanosticta acicola</name>
    <dbReference type="NCBI Taxonomy" id="111012"/>
    <lineage>
        <taxon>Eukaryota</taxon>
        <taxon>Fungi</taxon>
        <taxon>Dikarya</taxon>
        <taxon>Ascomycota</taxon>
        <taxon>Pezizomycotina</taxon>
        <taxon>Dothideomycetes</taxon>
        <taxon>Dothideomycetidae</taxon>
        <taxon>Mycosphaerellales</taxon>
        <taxon>Mycosphaerellaceae</taxon>
        <taxon>Lecanosticta</taxon>
    </lineage>
</organism>
<keyword evidence="8 14" id="KW-0560">Oxidoreductase</keyword>
<evidence type="ECO:0000313" key="21">
    <source>
        <dbReference type="Proteomes" id="UP001296104"/>
    </source>
</evidence>
<evidence type="ECO:0000256" key="3">
    <source>
        <dbReference type="ARBA" id="ARBA00005689"/>
    </source>
</evidence>
<feature type="binding site" evidence="16">
    <location>
        <position position="228"/>
    </location>
    <ligand>
        <name>NAD(+)</name>
        <dbReference type="ChEBI" id="CHEBI:57540"/>
    </ligand>
</feature>
<evidence type="ECO:0000256" key="6">
    <source>
        <dbReference type="ARBA" id="ARBA00021221"/>
    </source>
</evidence>
<evidence type="ECO:0000256" key="4">
    <source>
        <dbReference type="ARBA" id="ARBA00011245"/>
    </source>
</evidence>
<feature type="domain" description="Alanine dehydrogenase/pyridine nucleotide transhydrogenase NAD(H)-binding" evidence="18">
    <location>
        <begin position="174"/>
        <end position="318"/>
    </location>
</feature>
<dbReference type="CDD" id="cd12188">
    <property type="entry name" value="SDH"/>
    <property type="match status" value="1"/>
</dbReference>
<feature type="active site" description="Proton acceptor" evidence="15">
    <location>
        <position position="77"/>
    </location>
</feature>
<comment type="function">
    <text evidence="1">Catalyzes the NAD(+)-dependent cleavage of saccharopine to L-lysine and 2-oxoglutarate, the final step in the alpha-aminoadipate (AAA) pathway for lysin biosynthesis.</text>
</comment>
<feature type="binding site" evidence="16">
    <location>
        <position position="249"/>
    </location>
    <ligand>
        <name>NAD(+)</name>
        <dbReference type="ChEBI" id="CHEBI:57540"/>
    </ligand>
</feature>
<name>A0AAI9EAX3_9PEZI</name>
<evidence type="ECO:0000256" key="12">
    <source>
        <dbReference type="ARBA" id="ARBA00033228"/>
    </source>
</evidence>
<comment type="catalytic activity">
    <reaction evidence="13 14">
        <text>L-saccharopine + NAD(+) + H2O = L-lysine + 2-oxoglutarate + NADH + H(+)</text>
        <dbReference type="Rhea" id="RHEA:12440"/>
        <dbReference type="ChEBI" id="CHEBI:15377"/>
        <dbReference type="ChEBI" id="CHEBI:15378"/>
        <dbReference type="ChEBI" id="CHEBI:16810"/>
        <dbReference type="ChEBI" id="CHEBI:32551"/>
        <dbReference type="ChEBI" id="CHEBI:57540"/>
        <dbReference type="ChEBI" id="CHEBI:57945"/>
        <dbReference type="ChEBI" id="CHEBI:57951"/>
        <dbReference type="EC" id="1.5.1.7"/>
    </reaction>
</comment>
<feature type="binding site" evidence="16">
    <location>
        <begin position="319"/>
        <end position="322"/>
    </location>
    <ligand>
        <name>NAD(+)</name>
        <dbReference type="ChEBI" id="CHEBI:57540"/>
    </ligand>
</feature>
<evidence type="ECO:0000256" key="14">
    <source>
        <dbReference type="PIRNR" id="PIRNR018250"/>
    </source>
</evidence>
<dbReference type="InterPro" id="IPR051168">
    <property type="entry name" value="AASS"/>
</dbReference>
<dbReference type="SUPFAM" id="SSF52283">
    <property type="entry name" value="Formate/glycerate dehydrogenase catalytic domain-like"/>
    <property type="match status" value="1"/>
</dbReference>
<dbReference type="AlphaFoldDB" id="A0AAI9EAX3"/>
<evidence type="ECO:0000313" key="20">
    <source>
        <dbReference type="EMBL" id="CAK4015085.1"/>
    </source>
</evidence>
<feature type="binding site" evidence="16">
    <location>
        <position position="224"/>
    </location>
    <ligand>
        <name>NAD(+)</name>
        <dbReference type="ChEBI" id="CHEBI:57540"/>
    </ligand>
</feature>
<dbReference type="PANTHER" id="PTHR11133">
    <property type="entry name" value="SACCHAROPINE DEHYDROGENASE"/>
    <property type="match status" value="1"/>
</dbReference>
<dbReference type="SUPFAM" id="SSF51735">
    <property type="entry name" value="NAD(P)-binding Rossmann-fold domains"/>
    <property type="match status" value="1"/>
</dbReference>
<dbReference type="SMART" id="SM01003">
    <property type="entry name" value="AlaDh_PNT_N"/>
    <property type="match status" value="1"/>
</dbReference>
<dbReference type="InterPro" id="IPR027281">
    <property type="entry name" value="Lys1"/>
</dbReference>
<dbReference type="PIRSF" id="PIRSF018250">
    <property type="entry name" value="Saccharopine_DH_Lys"/>
    <property type="match status" value="1"/>
</dbReference>
<dbReference type="InterPro" id="IPR007698">
    <property type="entry name" value="AlaDH/PNT_NAD(H)-bd"/>
</dbReference>
<dbReference type="PANTHER" id="PTHR11133:SF23">
    <property type="entry name" value="SACCHAROPINE DEHYDROGENASE [NAD(+), L-LYSINE-FORMING]"/>
    <property type="match status" value="1"/>
</dbReference>
<dbReference type="Proteomes" id="UP001296104">
    <property type="component" value="Unassembled WGS sequence"/>
</dbReference>
<dbReference type="InterPro" id="IPR007886">
    <property type="entry name" value="AlaDH/PNT_N"/>
</dbReference>
<dbReference type="EC" id="1.5.1.7" evidence="5 14"/>
<feature type="domain" description="Alanine dehydrogenase/pyridine nucleotide transhydrogenase N-terminal" evidence="19">
    <location>
        <begin position="7"/>
        <end position="141"/>
    </location>
</feature>
<evidence type="ECO:0000256" key="16">
    <source>
        <dbReference type="PIRSR" id="PIRSR018250-3"/>
    </source>
</evidence>
<evidence type="ECO:0000259" key="19">
    <source>
        <dbReference type="SMART" id="SM01003"/>
    </source>
</evidence>
<dbReference type="SMART" id="SM01002">
    <property type="entry name" value="AlaDh_PNT_C"/>
    <property type="match status" value="1"/>
</dbReference>
<dbReference type="GO" id="GO:0004754">
    <property type="term" value="F:saccharopine dehydrogenase (NAD+, L-lysine-forming) activity"/>
    <property type="evidence" value="ECO:0007669"/>
    <property type="project" value="UniProtKB-EC"/>
</dbReference>
<feature type="binding site" evidence="16">
    <location>
        <begin position="202"/>
        <end position="203"/>
    </location>
    <ligand>
        <name>NAD(+)</name>
        <dbReference type="ChEBI" id="CHEBI:57540"/>
    </ligand>
</feature>
<proteinExistence type="inferred from homology"/>
<evidence type="ECO:0000256" key="17">
    <source>
        <dbReference type="PIRSR" id="PIRSR018250-4"/>
    </source>
</evidence>
<comment type="caution">
    <text evidence="20">The sequence shown here is derived from an EMBL/GenBank/DDBJ whole genome shotgun (WGS) entry which is preliminary data.</text>
</comment>
<evidence type="ECO:0000256" key="5">
    <source>
        <dbReference type="ARBA" id="ARBA00012847"/>
    </source>
</evidence>
<accession>A0AAI9EAX3</accession>
<sequence>MSPVVLHFRAETKPLEHRSAVTPTIAKKLVEAGYTVHVEKSPLSIFPDSEYEGTGATLVPTGSWTDAPKEHIVIGLKELPEEDFPLKHTHVQFAHCYKGQGGWDKVLGRFPRGNGTLLDLEFLEDESGRRVAAFGYHAGFAGAALALMTWAWQLTHGKTEPFPGVTPYENEDLLIIDVKKAVEEGKAKAGRLPRVLVIGALGRCGRGAVDLSVKAGVEDILKWDLPETSAKSGPYQEIIESDVFVNCIYLSAKIPPFIDAKSLASPNRKLSVVCDVSCDTTNPNNPIPIYDINTTFDKPTVPVELGAEANDLPLSVISIDHLPSLLPREASEAFSAALLPSLLQLKDWKTARVWQQAEKLFKEKCATLPDGAVDTKAELLANQS</sequence>
<dbReference type="Pfam" id="PF05222">
    <property type="entry name" value="AlaDh_PNT_N"/>
    <property type="match status" value="1"/>
</dbReference>
<dbReference type="FunFam" id="3.40.50.720:FF:000217">
    <property type="entry name" value="Saccharopine dehydrogenase [NAD(+), L-lysine-forming]"/>
    <property type="match status" value="1"/>
</dbReference>
<comment type="pathway">
    <text evidence="2 14">Amino-acid biosynthesis; L-lysine biosynthesis via AAA pathway; L-lysine from L-alpha-aminoadipate (fungal route): step 3/3.</text>
</comment>
<keyword evidence="10 14" id="KW-0457">Lysine biosynthesis</keyword>
<evidence type="ECO:0000256" key="10">
    <source>
        <dbReference type="ARBA" id="ARBA00023154"/>
    </source>
</evidence>
<evidence type="ECO:0000259" key="18">
    <source>
        <dbReference type="SMART" id="SM01002"/>
    </source>
</evidence>
<evidence type="ECO:0000256" key="9">
    <source>
        <dbReference type="ARBA" id="ARBA00023027"/>
    </source>
</evidence>
<evidence type="ECO:0000256" key="15">
    <source>
        <dbReference type="PIRSR" id="PIRSR018250-1"/>
    </source>
</evidence>